<keyword evidence="2" id="KW-0805">Transcription regulation</keyword>
<name>A0A9R1V376_LACSA</name>
<accession>A0A9R1V376</accession>
<protein>
    <recommendedName>
        <fullName evidence="6">MADS-box domain-containing protein</fullName>
    </recommendedName>
</protein>
<dbReference type="AlphaFoldDB" id="A0A9R1V376"/>
<dbReference type="Gene3D" id="3.40.1810.10">
    <property type="entry name" value="Transcription factor, MADS-box"/>
    <property type="match status" value="1"/>
</dbReference>
<keyword evidence="4" id="KW-0804">Transcription</keyword>
<dbReference type="PROSITE" id="PS50066">
    <property type="entry name" value="MADS_BOX_2"/>
    <property type="match status" value="1"/>
</dbReference>
<dbReference type="InterPro" id="IPR002100">
    <property type="entry name" value="TF_MADSbox"/>
</dbReference>
<keyword evidence="5" id="KW-0539">Nucleus</keyword>
<dbReference type="Pfam" id="PF00319">
    <property type="entry name" value="SRF-TF"/>
    <property type="match status" value="1"/>
</dbReference>
<evidence type="ECO:0000256" key="5">
    <source>
        <dbReference type="ARBA" id="ARBA00023242"/>
    </source>
</evidence>
<keyword evidence="8" id="KW-1185">Reference proteome</keyword>
<evidence type="ECO:0000313" key="8">
    <source>
        <dbReference type="Proteomes" id="UP000235145"/>
    </source>
</evidence>
<evidence type="ECO:0000256" key="2">
    <source>
        <dbReference type="ARBA" id="ARBA00023015"/>
    </source>
</evidence>
<dbReference type="PRINTS" id="PR00404">
    <property type="entry name" value="MADSDOMAIN"/>
</dbReference>
<evidence type="ECO:0000256" key="1">
    <source>
        <dbReference type="ARBA" id="ARBA00004123"/>
    </source>
</evidence>
<dbReference type="SMART" id="SM00432">
    <property type="entry name" value="MADS"/>
    <property type="match status" value="1"/>
</dbReference>
<dbReference type="SUPFAM" id="SSF55455">
    <property type="entry name" value="SRF-like"/>
    <property type="match status" value="1"/>
</dbReference>
<dbReference type="GO" id="GO:0046983">
    <property type="term" value="F:protein dimerization activity"/>
    <property type="evidence" value="ECO:0007669"/>
    <property type="project" value="InterPro"/>
</dbReference>
<gene>
    <name evidence="7" type="ORF">LSAT_V11C700354700</name>
</gene>
<dbReference type="InterPro" id="IPR036879">
    <property type="entry name" value="TF_MADSbox_sf"/>
</dbReference>
<dbReference type="GO" id="GO:0003677">
    <property type="term" value="F:DNA binding"/>
    <property type="evidence" value="ECO:0007669"/>
    <property type="project" value="UniProtKB-KW"/>
</dbReference>
<keyword evidence="3" id="KW-0238">DNA-binding</keyword>
<dbReference type="PANTHER" id="PTHR48019">
    <property type="entry name" value="SERUM RESPONSE FACTOR HOMOLOG"/>
    <property type="match status" value="1"/>
</dbReference>
<organism evidence="7 8">
    <name type="scientific">Lactuca sativa</name>
    <name type="common">Garden lettuce</name>
    <dbReference type="NCBI Taxonomy" id="4236"/>
    <lineage>
        <taxon>Eukaryota</taxon>
        <taxon>Viridiplantae</taxon>
        <taxon>Streptophyta</taxon>
        <taxon>Embryophyta</taxon>
        <taxon>Tracheophyta</taxon>
        <taxon>Spermatophyta</taxon>
        <taxon>Magnoliopsida</taxon>
        <taxon>eudicotyledons</taxon>
        <taxon>Gunneridae</taxon>
        <taxon>Pentapetalae</taxon>
        <taxon>asterids</taxon>
        <taxon>campanulids</taxon>
        <taxon>Asterales</taxon>
        <taxon>Asteraceae</taxon>
        <taxon>Cichorioideae</taxon>
        <taxon>Cichorieae</taxon>
        <taxon>Lactucinae</taxon>
        <taxon>Lactuca</taxon>
    </lineage>
</organism>
<proteinExistence type="predicted"/>
<dbReference type="EMBL" id="NBSK02000007">
    <property type="protein sequence ID" value="KAJ0198478.1"/>
    <property type="molecule type" value="Genomic_DNA"/>
</dbReference>
<comment type="subcellular location">
    <subcellularLocation>
        <location evidence="1">Nucleus</location>
    </subcellularLocation>
</comment>
<dbReference type="GO" id="GO:0005634">
    <property type="term" value="C:nucleus"/>
    <property type="evidence" value="ECO:0007669"/>
    <property type="project" value="UniProtKB-SubCell"/>
</dbReference>
<feature type="domain" description="MADS-box" evidence="6">
    <location>
        <begin position="1"/>
        <end position="46"/>
    </location>
</feature>
<dbReference type="Proteomes" id="UP000235145">
    <property type="component" value="Unassembled WGS sequence"/>
</dbReference>
<reference evidence="7 8" key="1">
    <citation type="journal article" date="2017" name="Nat. Commun.">
        <title>Genome assembly with in vitro proximity ligation data and whole-genome triplication in lettuce.</title>
        <authorList>
            <person name="Reyes-Chin-Wo S."/>
            <person name="Wang Z."/>
            <person name="Yang X."/>
            <person name="Kozik A."/>
            <person name="Arikit S."/>
            <person name="Song C."/>
            <person name="Xia L."/>
            <person name="Froenicke L."/>
            <person name="Lavelle D.O."/>
            <person name="Truco M.J."/>
            <person name="Xia R."/>
            <person name="Zhu S."/>
            <person name="Xu C."/>
            <person name="Xu H."/>
            <person name="Xu X."/>
            <person name="Cox K."/>
            <person name="Korf I."/>
            <person name="Meyers B.C."/>
            <person name="Michelmore R.W."/>
        </authorList>
    </citation>
    <scope>NUCLEOTIDE SEQUENCE [LARGE SCALE GENOMIC DNA]</scope>
    <source>
        <strain evidence="8">cv. Salinas</strain>
        <tissue evidence="7">Seedlings</tissue>
    </source>
</reference>
<evidence type="ECO:0000313" key="7">
    <source>
        <dbReference type="EMBL" id="KAJ0198478.1"/>
    </source>
</evidence>
<evidence type="ECO:0000256" key="4">
    <source>
        <dbReference type="ARBA" id="ARBA00023163"/>
    </source>
</evidence>
<comment type="caution">
    <text evidence="7">The sequence shown here is derived from an EMBL/GenBank/DDBJ whole genome shotgun (WGS) entry which is preliminary data.</text>
</comment>
<sequence>MGRGKIAIRRIYNSTNRQVTFSKRRNGLLKKAKELAILCDVEFVAITEFVLFRFLQENLEKGVVNNVEVDVLQLRRLNVELHLQKRILCCRISSMESQLVSLAKDSENEFIQKIKSEASILRQINEDLCKQVEDLQVSQLNEVDELVYLRWVNSCLKNELQKSTFFTSDISSSPASVEWRNPYVSSDETSEHGSTQKRLSSIKKWKNGMF</sequence>
<evidence type="ECO:0000256" key="3">
    <source>
        <dbReference type="ARBA" id="ARBA00023125"/>
    </source>
</evidence>
<evidence type="ECO:0000259" key="6">
    <source>
        <dbReference type="PROSITE" id="PS50066"/>
    </source>
</evidence>
<dbReference type="InterPro" id="IPR050142">
    <property type="entry name" value="MADS-box/MEF2_TF"/>
</dbReference>